<evidence type="ECO:0000256" key="1">
    <source>
        <dbReference type="SAM" id="Phobius"/>
    </source>
</evidence>
<dbReference type="RefSeq" id="WP_130058443.1">
    <property type="nucleotide sequence ID" value="NZ_RCXT01000003.1"/>
</dbReference>
<protein>
    <submittedName>
        <fullName evidence="2">Uncharacterized protein</fullName>
    </submittedName>
</protein>
<feature type="transmembrane region" description="Helical" evidence="1">
    <location>
        <begin position="121"/>
        <end position="142"/>
    </location>
</feature>
<feature type="transmembrane region" description="Helical" evidence="1">
    <location>
        <begin position="50"/>
        <end position="68"/>
    </location>
</feature>
<comment type="caution">
    <text evidence="2">The sequence shown here is derived from an EMBL/GenBank/DDBJ whole genome shotgun (WGS) entry which is preliminary data.</text>
</comment>
<organism evidence="2 3">
    <name type="scientific">Bacteroides salyersiae</name>
    <dbReference type="NCBI Taxonomy" id="291644"/>
    <lineage>
        <taxon>Bacteria</taxon>
        <taxon>Pseudomonadati</taxon>
        <taxon>Bacteroidota</taxon>
        <taxon>Bacteroidia</taxon>
        <taxon>Bacteroidales</taxon>
        <taxon>Bacteroidaceae</taxon>
        <taxon>Bacteroides</taxon>
    </lineage>
</organism>
<sequence length="146" mass="17705">MKYYQSDKKPLNYFERQKRRQQLKKYQYYFFDYMYYCGEKWSEKGARTSGSLVFFLYWGFCIALPSSIFLPMELLSNNELVITGLAFLIIPPLTFCLLRYRKEYRSAVMNHYQRSEWCKGIPVWLICSGWLPLCVVEFWVLIKMGW</sequence>
<gene>
    <name evidence="2" type="ORF">F3F73_05750</name>
</gene>
<keyword evidence="1" id="KW-0472">Membrane</keyword>
<dbReference type="Proteomes" id="UP000422221">
    <property type="component" value="Unassembled WGS sequence"/>
</dbReference>
<feature type="transmembrane region" description="Helical" evidence="1">
    <location>
        <begin position="80"/>
        <end position="100"/>
    </location>
</feature>
<keyword evidence="1" id="KW-1133">Transmembrane helix</keyword>
<dbReference type="EMBL" id="VWMK01000004">
    <property type="protein sequence ID" value="KAA3767897.1"/>
    <property type="molecule type" value="Genomic_DNA"/>
</dbReference>
<keyword evidence="1" id="KW-0812">Transmembrane</keyword>
<reference evidence="2 3" key="1">
    <citation type="journal article" date="2019" name="Nat. Med.">
        <title>A library of human gut bacterial isolates paired with longitudinal multiomics data enables mechanistic microbiome research.</title>
        <authorList>
            <person name="Poyet M."/>
            <person name="Groussin M."/>
            <person name="Gibbons S.M."/>
            <person name="Avila-Pacheco J."/>
            <person name="Jiang X."/>
            <person name="Kearney S.M."/>
            <person name="Perrotta A.R."/>
            <person name="Berdy B."/>
            <person name="Zhao S."/>
            <person name="Lieberman T.D."/>
            <person name="Swanson P.K."/>
            <person name="Smith M."/>
            <person name="Roesemann S."/>
            <person name="Alexander J.E."/>
            <person name="Rich S.A."/>
            <person name="Livny J."/>
            <person name="Vlamakis H."/>
            <person name="Clish C."/>
            <person name="Bullock K."/>
            <person name="Deik A."/>
            <person name="Scott J."/>
            <person name="Pierce K.A."/>
            <person name="Xavier R.J."/>
            <person name="Alm E.J."/>
        </authorList>
    </citation>
    <scope>NUCLEOTIDE SEQUENCE [LARGE SCALE GENOMIC DNA]</scope>
    <source>
        <strain evidence="2 3">BIOML-A10</strain>
    </source>
</reference>
<proteinExistence type="predicted"/>
<dbReference type="AlphaFoldDB" id="A0A7J4XM34"/>
<accession>A0A7J4XM34</accession>
<name>A0A7J4XM34_9BACE</name>
<evidence type="ECO:0000313" key="3">
    <source>
        <dbReference type="Proteomes" id="UP000422221"/>
    </source>
</evidence>
<evidence type="ECO:0000313" key="2">
    <source>
        <dbReference type="EMBL" id="KAA3767897.1"/>
    </source>
</evidence>